<feature type="domain" description="DEK-C" evidence="5">
    <location>
        <begin position="271"/>
        <end position="326"/>
    </location>
</feature>
<feature type="domain" description="Flavodoxin-like" evidence="3">
    <location>
        <begin position="7"/>
        <end position="196"/>
    </location>
</feature>
<dbReference type="InterPro" id="IPR029039">
    <property type="entry name" value="Flavoprotein-like_sf"/>
</dbReference>
<gene>
    <name evidence="6" type="ORF">BB559_000657</name>
</gene>
<dbReference type="PROSITE" id="PS51925">
    <property type="entry name" value="SWIB_MDM2"/>
    <property type="match status" value="1"/>
</dbReference>
<dbReference type="NCBIfam" id="TIGR01755">
    <property type="entry name" value="flav_wrbA"/>
    <property type="match status" value="1"/>
</dbReference>
<evidence type="ECO:0000259" key="5">
    <source>
        <dbReference type="PROSITE" id="PS51998"/>
    </source>
</evidence>
<dbReference type="InterPro" id="IPR036885">
    <property type="entry name" value="SWIB_MDM2_dom_sf"/>
</dbReference>
<dbReference type="InterPro" id="IPR003121">
    <property type="entry name" value="SWIB_MDM2_domain"/>
</dbReference>
<feature type="region of interest" description="Disordered" evidence="2">
    <location>
        <begin position="530"/>
        <end position="549"/>
    </location>
</feature>
<name>A0A2T9Z4G3_9FUNG</name>
<feature type="compositionally biased region" description="Polar residues" evidence="2">
    <location>
        <begin position="331"/>
        <end position="363"/>
    </location>
</feature>
<reference evidence="6 7" key="1">
    <citation type="journal article" date="2018" name="MBio">
        <title>Comparative Genomics Reveals the Core Gene Toolbox for the Fungus-Insect Symbiosis.</title>
        <authorList>
            <person name="Wang Y."/>
            <person name="Stata M."/>
            <person name="Wang W."/>
            <person name="Stajich J.E."/>
            <person name="White M.M."/>
            <person name="Moncalvo J.M."/>
        </authorList>
    </citation>
    <scope>NUCLEOTIDE SEQUENCE [LARGE SCALE GENOMIC DNA]</scope>
    <source>
        <strain evidence="6 7">AUS-77-4</strain>
    </source>
</reference>
<dbReference type="SUPFAM" id="SSF47592">
    <property type="entry name" value="SWIB/MDM2 domain"/>
    <property type="match status" value="1"/>
</dbReference>
<dbReference type="PANTHER" id="PTHR30546">
    <property type="entry name" value="FLAVODOXIN-RELATED PROTEIN WRBA-RELATED"/>
    <property type="match status" value="1"/>
</dbReference>
<dbReference type="SMART" id="SM00151">
    <property type="entry name" value="SWIB"/>
    <property type="match status" value="1"/>
</dbReference>
<dbReference type="GO" id="GO:0010181">
    <property type="term" value="F:FMN binding"/>
    <property type="evidence" value="ECO:0007669"/>
    <property type="project" value="InterPro"/>
</dbReference>
<organism evidence="6 7">
    <name type="scientific">Furculomyces boomerangus</name>
    <dbReference type="NCBI Taxonomy" id="61424"/>
    <lineage>
        <taxon>Eukaryota</taxon>
        <taxon>Fungi</taxon>
        <taxon>Fungi incertae sedis</taxon>
        <taxon>Zoopagomycota</taxon>
        <taxon>Kickxellomycotina</taxon>
        <taxon>Harpellomycetes</taxon>
        <taxon>Harpellales</taxon>
        <taxon>Harpellaceae</taxon>
        <taxon>Furculomyces</taxon>
    </lineage>
</organism>
<dbReference type="Pfam" id="PF02201">
    <property type="entry name" value="SWIB"/>
    <property type="match status" value="1"/>
</dbReference>
<dbReference type="PANTHER" id="PTHR30546:SF23">
    <property type="entry name" value="FLAVOPROTEIN-LIKE PROTEIN YCP4-RELATED"/>
    <property type="match status" value="1"/>
</dbReference>
<evidence type="ECO:0000313" key="6">
    <source>
        <dbReference type="EMBL" id="PVU99488.1"/>
    </source>
</evidence>
<dbReference type="PROSITE" id="PS51998">
    <property type="entry name" value="DEK_C"/>
    <property type="match status" value="1"/>
</dbReference>
<dbReference type="SUPFAM" id="SSF52218">
    <property type="entry name" value="Flavoproteins"/>
    <property type="match status" value="1"/>
</dbReference>
<feature type="domain" description="DM2" evidence="4">
    <location>
        <begin position="435"/>
        <end position="512"/>
    </location>
</feature>
<evidence type="ECO:0000259" key="3">
    <source>
        <dbReference type="PROSITE" id="PS50902"/>
    </source>
</evidence>
<dbReference type="Proteomes" id="UP000245699">
    <property type="component" value="Unassembled WGS sequence"/>
</dbReference>
<feature type="compositionally biased region" description="Low complexity" evidence="2">
    <location>
        <begin position="364"/>
        <end position="386"/>
    </location>
</feature>
<proteinExistence type="inferred from homology"/>
<dbReference type="STRING" id="61424.A0A2T9Z4G3"/>
<evidence type="ECO:0000313" key="7">
    <source>
        <dbReference type="Proteomes" id="UP000245699"/>
    </source>
</evidence>
<dbReference type="InterPro" id="IPR014876">
    <property type="entry name" value="DEK_C"/>
</dbReference>
<dbReference type="Gene3D" id="3.40.50.360">
    <property type="match status" value="1"/>
</dbReference>
<evidence type="ECO:0000256" key="2">
    <source>
        <dbReference type="SAM" id="MobiDB-lite"/>
    </source>
</evidence>
<dbReference type="InterPro" id="IPR019835">
    <property type="entry name" value="SWIB_domain"/>
</dbReference>
<evidence type="ECO:0000259" key="4">
    <source>
        <dbReference type="PROSITE" id="PS51925"/>
    </source>
</evidence>
<comment type="caution">
    <text evidence="6">The sequence shown here is derived from an EMBL/GenBank/DDBJ whole genome shotgun (WGS) entry which is preliminary data.</text>
</comment>
<comment type="similarity">
    <text evidence="1">Belongs to the WrbA family.</text>
</comment>
<dbReference type="CDD" id="cd10567">
    <property type="entry name" value="SWIB-MDM2_like"/>
    <property type="match status" value="1"/>
</dbReference>
<keyword evidence="7" id="KW-1185">Reference proteome</keyword>
<dbReference type="AlphaFoldDB" id="A0A2T9Z4G3"/>
<dbReference type="Pfam" id="PF03358">
    <property type="entry name" value="FMN_red"/>
    <property type="match status" value="1"/>
</dbReference>
<dbReference type="SUPFAM" id="SSF109715">
    <property type="entry name" value="DEK C-terminal domain"/>
    <property type="match status" value="1"/>
</dbReference>
<dbReference type="GO" id="GO:0003955">
    <property type="term" value="F:NAD(P)H dehydrogenase (quinone) activity"/>
    <property type="evidence" value="ECO:0007669"/>
    <property type="project" value="InterPro"/>
</dbReference>
<dbReference type="InterPro" id="IPR005025">
    <property type="entry name" value="FMN_Rdtase-like_dom"/>
</dbReference>
<protein>
    <submittedName>
        <fullName evidence="6">Uncharacterized protein</fullName>
    </submittedName>
</protein>
<dbReference type="FunFam" id="3.40.50.360:FF:000001">
    <property type="entry name" value="NAD(P)H dehydrogenase (Quinone) FQR1-like"/>
    <property type="match status" value="1"/>
</dbReference>
<dbReference type="PROSITE" id="PS50902">
    <property type="entry name" value="FLAVODOXIN_LIKE"/>
    <property type="match status" value="1"/>
</dbReference>
<dbReference type="NCBIfam" id="NF002999">
    <property type="entry name" value="PRK03767.1"/>
    <property type="match status" value="1"/>
</dbReference>
<dbReference type="Gene3D" id="1.10.245.10">
    <property type="entry name" value="SWIB/MDM2 domain"/>
    <property type="match status" value="1"/>
</dbReference>
<feature type="compositionally biased region" description="Acidic residues" evidence="2">
    <location>
        <begin position="540"/>
        <end position="549"/>
    </location>
</feature>
<dbReference type="EMBL" id="MBFT01000033">
    <property type="protein sequence ID" value="PVU99488.1"/>
    <property type="molecule type" value="Genomic_DNA"/>
</dbReference>
<dbReference type="InterPro" id="IPR010089">
    <property type="entry name" value="Flavoprotein_WrbA-like"/>
</dbReference>
<dbReference type="Pfam" id="PF08766">
    <property type="entry name" value="DEK_C"/>
    <property type="match status" value="1"/>
</dbReference>
<dbReference type="OrthoDB" id="504689at2759"/>
<feature type="region of interest" description="Disordered" evidence="2">
    <location>
        <begin position="331"/>
        <end position="440"/>
    </location>
</feature>
<dbReference type="GO" id="GO:0016020">
    <property type="term" value="C:membrane"/>
    <property type="evidence" value="ECO:0007669"/>
    <property type="project" value="TreeGrafter"/>
</dbReference>
<dbReference type="InterPro" id="IPR008254">
    <property type="entry name" value="Flavodoxin/NO_synth"/>
</dbReference>
<evidence type="ECO:0000256" key="1">
    <source>
        <dbReference type="ARBA" id="ARBA00006961"/>
    </source>
</evidence>
<accession>A0A2T9Z4G3</accession>
<sequence>MSTKPLIYLIYYSTYGHIATLGDAIKEGLEKDGNVQVQVFQIGETLSEDVLEKMGAPPKRDVPIIKVEDLPKADGFMFGLPTRYGNAPAQFKAFWDSTGQLWQKGELSGKMAATFFSTGSQNGGQETTTWTLLPSLIHHQIMFVPLGYGKTFELLTDNSEVIGGSPYGAGTVSGGDGSRMPSEKELKLARIHGELFASTVAKYVTYREHVKFLTGYPYNYSFFNCVNYSNRPTPKSLLYTQSHHYILFVTTNPTLFKTVSILQHKKHPKYKMDLKDLAPNIREILLRSDLKSITAKRVRKELEKVLGYSLSNLKTQVDGIIVSQFSQIHEQLTKQPGSDPSSDTNPSSANFQQYGSPQGTPITQQTQNVLNSSQTQQQTSLPVQPQVQPPPEQKRRGRPPKSATSITTTTKTVTTKKKKKVKKPVDPNKPKRQTGLNKPLKLSPDLAAFFSRTYMPRTEVVKGLWRHIKSSNLQDPVDKRYILTDDKLKTLFGTDRLYMYTMNKQLNDHLIKLEPEEVADAEAEIALHNPIPSTVSQSEELPEEFQDAP</sequence>